<dbReference type="EMBL" id="JAVMIP010000002">
    <property type="protein sequence ID" value="MDS3859759.1"/>
    <property type="molecule type" value="Genomic_DNA"/>
</dbReference>
<keyword evidence="5 6" id="KW-0472">Membrane</keyword>
<dbReference type="InterPro" id="IPR005691">
    <property type="entry name" value="Tic20"/>
</dbReference>
<comment type="subcellular location">
    <subcellularLocation>
        <location evidence="1">Membrane</location>
        <topology evidence="1">Multi-pass membrane protein</topology>
    </subcellularLocation>
</comment>
<evidence type="ECO:0000256" key="1">
    <source>
        <dbReference type="ARBA" id="ARBA00004141"/>
    </source>
</evidence>
<comment type="similarity">
    <text evidence="2">Belongs to the Tic20 family.</text>
</comment>
<keyword evidence="8" id="KW-1185">Reference proteome</keyword>
<evidence type="ECO:0000256" key="6">
    <source>
        <dbReference type="SAM" id="Phobius"/>
    </source>
</evidence>
<dbReference type="PANTHER" id="PTHR33510">
    <property type="entry name" value="PROTEIN TIC 20-II, CHLOROPLASTIC"/>
    <property type="match status" value="1"/>
</dbReference>
<reference evidence="8" key="1">
    <citation type="submission" date="2023-07" db="EMBL/GenBank/DDBJ databases">
        <authorList>
            <person name="Luz R."/>
            <person name="Cordeiro R."/>
            <person name="Fonseca A."/>
            <person name="Goncalves V."/>
        </authorList>
    </citation>
    <scope>NUCLEOTIDE SEQUENCE [LARGE SCALE GENOMIC DNA]</scope>
    <source>
        <strain evidence="8">BACA0444</strain>
    </source>
</reference>
<dbReference type="Pfam" id="PF16166">
    <property type="entry name" value="TIC20"/>
    <property type="match status" value="1"/>
</dbReference>
<feature type="transmembrane region" description="Helical" evidence="6">
    <location>
        <begin position="117"/>
        <end position="135"/>
    </location>
</feature>
<comment type="caution">
    <text evidence="7">The sequence shown here is derived from an EMBL/GenBank/DDBJ whole genome shotgun (WGS) entry which is preliminary data.</text>
</comment>
<dbReference type="RefSeq" id="WP_322877064.1">
    <property type="nucleotide sequence ID" value="NZ_JAVMIP010000002.1"/>
</dbReference>
<feature type="transmembrane region" description="Helical" evidence="6">
    <location>
        <begin position="83"/>
        <end position="105"/>
    </location>
</feature>
<dbReference type="AlphaFoldDB" id="A0AAE4FPB5"/>
<evidence type="ECO:0000313" key="8">
    <source>
        <dbReference type="Proteomes" id="UP001268256"/>
    </source>
</evidence>
<feature type="transmembrane region" description="Helical" evidence="6">
    <location>
        <begin position="43"/>
        <end position="71"/>
    </location>
</feature>
<evidence type="ECO:0000256" key="4">
    <source>
        <dbReference type="ARBA" id="ARBA00022989"/>
    </source>
</evidence>
<keyword evidence="3 6" id="KW-0812">Transmembrane</keyword>
<sequence>MSWRAVATVWDRIFGALAYLLPLFYGMQFGGSLMQMFPVLQLLLIPILPIALIYSIPLAGIIVFMGLYLLVVRNSRISYFVRYNTMQALLMGIVIFLLQLVMMVLNLLGSFDFVTKVFSNFVFIGVLAGVIFAIVQSVRGIYAELPTISDATKSQVL</sequence>
<gene>
    <name evidence="7" type="ORF">RIF25_02945</name>
</gene>
<evidence type="ECO:0000256" key="3">
    <source>
        <dbReference type="ARBA" id="ARBA00022692"/>
    </source>
</evidence>
<evidence type="ECO:0000256" key="5">
    <source>
        <dbReference type="ARBA" id="ARBA00023136"/>
    </source>
</evidence>
<evidence type="ECO:0000313" key="7">
    <source>
        <dbReference type="EMBL" id="MDS3859759.1"/>
    </source>
</evidence>
<proteinExistence type="inferred from homology"/>
<dbReference type="GO" id="GO:0016020">
    <property type="term" value="C:membrane"/>
    <property type="evidence" value="ECO:0007669"/>
    <property type="project" value="UniProtKB-SubCell"/>
</dbReference>
<name>A0AAE4FPB5_9CYAN</name>
<evidence type="ECO:0000256" key="2">
    <source>
        <dbReference type="ARBA" id="ARBA00009596"/>
    </source>
</evidence>
<protein>
    <submittedName>
        <fullName evidence="7">Tic20 family protein</fullName>
    </submittedName>
</protein>
<dbReference type="Proteomes" id="UP001268256">
    <property type="component" value="Unassembled WGS sequence"/>
</dbReference>
<organism evidence="7 8">
    <name type="scientific">Pseudocalidococcus azoricus BACA0444</name>
    <dbReference type="NCBI Taxonomy" id="2918990"/>
    <lineage>
        <taxon>Bacteria</taxon>
        <taxon>Bacillati</taxon>
        <taxon>Cyanobacteriota</taxon>
        <taxon>Cyanophyceae</taxon>
        <taxon>Acaryochloridales</taxon>
        <taxon>Thermosynechococcaceae</taxon>
        <taxon>Pseudocalidococcus</taxon>
        <taxon>Pseudocalidococcus azoricus</taxon>
    </lineage>
</organism>
<keyword evidence="4 6" id="KW-1133">Transmembrane helix</keyword>
<dbReference type="PANTHER" id="PTHR33510:SF5">
    <property type="entry name" value="PROTEIN TIC 20-II, CHLOROPLASTIC"/>
    <property type="match status" value="1"/>
</dbReference>
<feature type="transmembrane region" description="Helical" evidence="6">
    <location>
        <begin position="12"/>
        <end position="31"/>
    </location>
</feature>
<accession>A0AAE4FPB5</accession>